<evidence type="ECO:0000259" key="8">
    <source>
        <dbReference type="Pfam" id="PF19053"/>
    </source>
</evidence>
<keyword evidence="6 7" id="KW-0472">Membrane</keyword>
<dbReference type="Pfam" id="PF19053">
    <property type="entry name" value="EccD"/>
    <property type="match status" value="1"/>
</dbReference>
<comment type="caution">
    <text evidence="9">The sequence shown here is derived from an EMBL/GenBank/DDBJ whole genome shotgun (WGS) entry which is preliminary data.</text>
</comment>
<sequence>MSIHVDDGDATTVDVALPSGVAVAELLPTVVDLAGRAPTAHGVRWRLADLAGAPVDDTATLRDNDVRDGDILVLAVDVPAPVLPRSWDPPRTVAATAPDVARPPSGWGGTATMVVAAVAVVVAGMPAQGRWVALLAAAFAACAVTARAVAQGGVPSGCAAAALGAASGALAVPAGPAPPNVLLGATVAAVLAVLLIRRHGARAAWVAVAACASPVAVAAGVVTAWPQPTATLGAVLAVTALMTLGAAARLAAAITGLHPGRMGADVGRAAIRAHGVLDGLVAGSAVAVTAGGVTVALATHGTGSAAAAVAFVAVLAVAVGLRRRVHADHGRRTALVVAAYCCATTALAGAVAGWPDDAAYVAAAALVVAVALASVGGTAGAVGHRALDVVEWGALATVLPTACWVCGVYAAARGWHPS</sequence>
<keyword evidence="4 7" id="KW-0812">Transmembrane</keyword>
<feature type="transmembrane region" description="Helical" evidence="7">
    <location>
        <begin position="389"/>
        <end position="412"/>
    </location>
</feature>
<dbReference type="Gene3D" id="3.10.20.90">
    <property type="entry name" value="Phosphatidylinositol 3-kinase Catalytic Subunit, Chain A, domain 1"/>
    <property type="match status" value="1"/>
</dbReference>
<dbReference type="InterPro" id="IPR024962">
    <property type="entry name" value="YukD-like"/>
</dbReference>
<feature type="transmembrane region" description="Helical" evidence="7">
    <location>
        <begin position="333"/>
        <end position="354"/>
    </location>
</feature>
<evidence type="ECO:0000256" key="5">
    <source>
        <dbReference type="ARBA" id="ARBA00022989"/>
    </source>
</evidence>
<evidence type="ECO:0000313" key="10">
    <source>
        <dbReference type="Proteomes" id="UP000178953"/>
    </source>
</evidence>
<evidence type="ECO:0000256" key="7">
    <source>
        <dbReference type="SAM" id="Phobius"/>
    </source>
</evidence>
<dbReference type="InterPro" id="IPR006707">
    <property type="entry name" value="T7SS_EccD"/>
</dbReference>
<feature type="domain" description="EccD-like transmembrane" evidence="8">
    <location>
        <begin position="108"/>
        <end position="414"/>
    </location>
</feature>
<keyword evidence="5 7" id="KW-1133">Transmembrane helix</keyword>
<dbReference type="Pfam" id="PF08817">
    <property type="entry name" value="YukD"/>
    <property type="match status" value="1"/>
</dbReference>
<reference evidence="9 10" key="1">
    <citation type="submission" date="2016-09" db="EMBL/GenBank/DDBJ databases">
        <title>genome sequence of Mycobacterium sp. 739 SCH.</title>
        <authorList>
            <person name="Greninger A.L."/>
            <person name="Qin X."/>
            <person name="Jerome K."/>
            <person name="Vora S."/>
            <person name="Quinn K."/>
        </authorList>
    </citation>
    <scope>NUCLEOTIDE SEQUENCE [LARGE SCALE GENOMIC DNA]</scope>
    <source>
        <strain evidence="9 10">SCH</strain>
    </source>
</reference>
<dbReference type="Proteomes" id="UP000178953">
    <property type="component" value="Unassembled WGS sequence"/>
</dbReference>
<evidence type="ECO:0000313" key="9">
    <source>
        <dbReference type="EMBL" id="OFJ50790.1"/>
    </source>
</evidence>
<comment type="subcellular location">
    <subcellularLocation>
        <location evidence="1">Cell membrane</location>
        <topology evidence="1">Multi-pass membrane protein</topology>
    </subcellularLocation>
</comment>
<feature type="transmembrane region" description="Helical" evidence="7">
    <location>
        <begin position="180"/>
        <end position="196"/>
    </location>
</feature>
<evidence type="ECO:0000256" key="4">
    <source>
        <dbReference type="ARBA" id="ARBA00022692"/>
    </source>
</evidence>
<evidence type="ECO:0000256" key="3">
    <source>
        <dbReference type="ARBA" id="ARBA00022475"/>
    </source>
</evidence>
<feature type="transmembrane region" description="Helical" evidence="7">
    <location>
        <begin position="231"/>
        <end position="254"/>
    </location>
</feature>
<gene>
    <name evidence="9" type="ORF">BEL07_26320</name>
</gene>
<comment type="similarity">
    <text evidence="2">Belongs to the EccD/Snm4 family.</text>
</comment>
<keyword evidence="3" id="KW-1003">Cell membrane</keyword>
<dbReference type="NCBIfam" id="TIGR03920">
    <property type="entry name" value="T7SS_EccD"/>
    <property type="match status" value="1"/>
</dbReference>
<keyword evidence="10" id="KW-1185">Reference proteome</keyword>
<feature type="transmembrane region" description="Helical" evidence="7">
    <location>
        <begin position="304"/>
        <end position="321"/>
    </location>
</feature>
<feature type="transmembrane region" description="Helical" evidence="7">
    <location>
        <begin position="275"/>
        <end position="298"/>
    </location>
</feature>
<dbReference type="AlphaFoldDB" id="A0A1E8PY49"/>
<dbReference type="RefSeq" id="WP_070355992.1">
    <property type="nucleotide sequence ID" value="NZ_CP043474.1"/>
</dbReference>
<evidence type="ECO:0000256" key="1">
    <source>
        <dbReference type="ARBA" id="ARBA00004651"/>
    </source>
</evidence>
<protein>
    <submittedName>
        <fullName evidence="9">Type VII secretion integral membrane protein EccD</fullName>
    </submittedName>
</protein>
<evidence type="ECO:0000256" key="6">
    <source>
        <dbReference type="ARBA" id="ARBA00023136"/>
    </source>
</evidence>
<feature type="transmembrane region" description="Helical" evidence="7">
    <location>
        <begin position="106"/>
        <end position="125"/>
    </location>
</feature>
<name>A0A1E8PY49_9MYCO</name>
<feature type="transmembrane region" description="Helical" evidence="7">
    <location>
        <begin position="360"/>
        <end position="382"/>
    </location>
</feature>
<evidence type="ECO:0000256" key="2">
    <source>
        <dbReference type="ARBA" id="ARBA00006162"/>
    </source>
</evidence>
<feature type="transmembrane region" description="Helical" evidence="7">
    <location>
        <begin position="131"/>
        <end position="150"/>
    </location>
</feature>
<feature type="transmembrane region" description="Helical" evidence="7">
    <location>
        <begin position="203"/>
        <end position="225"/>
    </location>
</feature>
<accession>A0A1E8PY49</accession>
<organism evidence="9 10">
    <name type="scientific">Mycolicibacterium grossiae</name>
    <dbReference type="NCBI Taxonomy" id="1552759"/>
    <lineage>
        <taxon>Bacteria</taxon>
        <taxon>Bacillati</taxon>
        <taxon>Actinomycetota</taxon>
        <taxon>Actinomycetes</taxon>
        <taxon>Mycobacteriales</taxon>
        <taxon>Mycobacteriaceae</taxon>
        <taxon>Mycolicibacterium</taxon>
    </lineage>
</organism>
<dbReference type="GO" id="GO:0005886">
    <property type="term" value="C:plasma membrane"/>
    <property type="evidence" value="ECO:0007669"/>
    <property type="project" value="UniProtKB-SubCell"/>
</dbReference>
<dbReference type="InterPro" id="IPR044049">
    <property type="entry name" value="EccD_transm"/>
</dbReference>
<dbReference type="EMBL" id="MCHX01000095">
    <property type="protein sequence ID" value="OFJ50790.1"/>
    <property type="molecule type" value="Genomic_DNA"/>
</dbReference>
<proteinExistence type="inferred from homology"/>